<feature type="compositionally biased region" description="Low complexity" evidence="1">
    <location>
        <begin position="23"/>
        <end position="36"/>
    </location>
</feature>
<dbReference type="Proteomes" id="UP000053144">
    <property type="component" value="Chromosome 1"/>
</dbReference>
<name>A0A0L9TN77_PHAAN</name>
<feature type="region of interest" description="Disordered" evidence="1">
    <location>
        <begin position="1"/>
        <end position="67"/>
    </location>
</feature>
<feature type="region of interest" description="Disordered" evidence="1">
    <location>
        <begin position="425"/>
        <end position="455"/>
    </location>
</feature>
<evidence type="ECO:0000313" key="2">
    <source>
        <dbReference type="EMBL" id="KOM31619.1"/>
    </source>
</evidence>
<accession>A0A0L9TN77</accession>
<dbReference type="Gramene" id="KOM31619">
    <property type="protein sequence ID" value="KOM31619"/>
    <property type="gene ID" value="LR48_Vigan01g117400"/>
</dbReference>
<gene>
    <name evidence="2" type="ORF">LR48_Vigan01g117400</name>
</gene>
<protein>
    <submittedName>
        <fullName evidence="2">Uncharacterized protein</fullName>
    </submittedName>
</protein>
<reference evidence="3" key="1">
    <citation type="journal article" date="2015" name="Proc. Natl. Acad. Sci. U.S.A.">
        <title>Genome sequencing of adzuki bean (Vigna angularis) provides insight into high starch and low fat accumulation and domestication.</title>
        <authorList>
            <person name="Yang K."/>
            <person name="Tian Z."/>
            <person name="Chen C."/>
            <person name="Luo L."/>
            <person name="Zhao B."/>
            <person name="Wang Z."/>
            <person name="Yu L."/>
            <person name="Li Y."/>
            <person name="Sun Y."/>
            <person name="Li W."/>
            <person name="Chen Y."/>
            <person name="Li Y."/>
            <person name="Zhang Y."/>
            <person name="Ai D."/>
            <person name="Zhao J."/>
            <person name="Shang C."/>
            <person name="Ma Y."/>
            <person name="Wu B."/>
            <person name="Wang M."/>
            <person name="Gao L."/>
            <person name="Sun D."/>
            <person name="Zhang P."/>
            <person name="Guo F."/>
            <person name="Wang W."/>
            <person name="Li Y."/>
            <person name="Wang J."/>
            <person name="Varshney R.K."/>
            <person name="Wang J."/>
            <person name="Ling H.Q."/>
            <person name="Wan P."/>
        </authorList>
    </citation>
    <scope>NUCLEOTIDE SEQUENCE</scope>
    <source>
        <strain evidence="3">cv. Jingnong 6</strain>
    </source>
</reference>
<dbReference type="AlphaFoldDB" id="A0A0L9TN77"/>
<evidence type="ECO:0000313" key="3">
    <source>
        <dbReference type="Proteomes" id="UP000053144"/>
    </source>
</evidence>
<sequence length="455" mass="50310">MAIVDVESSLESSSRGSGGATGSGSRPSSPDSMSSSYLERSDGDDDSRPPSPIHSREEEPEPQSPIYITKRVVNGEVIHLLKGGIDIDDVGPVSVDCLPVVRGYDWASHGVSLYISEYGTKRQLKWWMDRLWIARDIEDARLMRLGVSRGNERVFHGKESSADDFFFVYTYLFDQLFVRVPFTPFQSAVLRELNCFDVNLAKFLSPFEASCRSLFPANPASCPHGNRRAEPPRPAELPSQLPLATVAATSRSSATIATTIGVVEVTQLQPQAHPSPMIILEQSSEATTPFVVPLERKRKAHKEGENNQHHVGAVNRASMLAWYLCDFYDRRRTEHVQGELAAERKVSTDLRAEVEALRAAHKGCEKKQGKEIGALNDSVMYEHEEGFNKALRQASFLLGVTDPFVAGFDIEKDVIDGELVQLEEGEPVGEEILAAERQPGEEEKPVGDNDDVDGE</sequence>
<evidence type="ECO:0000256" key="1">
    <source>
        <dbReference type="SAM" id="MobiDB-lite"/>
    </source>
</evidence>
<organism evidence="2 3">
    <name type="scientific">Phaseolus angularis</name>
    <name type="common">Azuki bean</name>
    <name type="synonym">Vigna angularis</name>
    <dbReference type="NCBI Taxonomy" id="3914"/>
    <lineage>
        <taxon>Eukaryota</taxon>
        <taxon>Viridiplantae</taxon>
        <taxon>Streptophyta</taxon>
        <taxon>Embryophyta</taxon>
        <taxon>Tracheophyta</taxon>
        <taxon>Spermatophyta</taxon>
        <taxon>Magnoliopsida</taxon>
        <taxon>eudicotyledons</taxon>
        <taxon>Gunneridae</taxon>
        <taxon>Pentapetalae</taxon>
        <taxon>rosids</taxon>
        <taxon>fabids</taxon>
        <taxon>Fabales</taxon>
        <taxon>Fabaceae</taxon>
        <taxon>Papilionoideae</taxon>
        <taxon>50 kb inversion clade</taxon>
        <taxon>NPAAA clade</taxon>
        <taxon>indigoferoid/millettioid clade</taxon>
        <taxon>Phaseoleae</taxon>
        <taxon>Vigna</taxon>
    </lineage>
</organism>
<feature type="compositionally biased region" description="Basic and acidic residues" evidence="1">
    <location>
        <begin position="438"/>
        <end position="447"/>
    </location>
</feature>
<dbReference type="EMBL" id="CM003371">
    <property type="protein sequence ID" value="KOM31619.1"/>
    <property type="molecule type" value="Genomic_DNA"/>
</dbReference>
<proteinExistence type="predicted"/>